<evidence type="ECO:0000256" key="4">
    <source>
        <dbReference type="ARBA" id="ARBA00022691"/>
    </source>
</evidence>
<keyword evidence="2 5" id="KW-0489">Methyltransferase</keyword>
<keyword evidence="3" id="KW-0808">Transferase</keyword>
<dbReference type="PIRSF" id="PIRSF004486">
    <property type="entry name" value="MraW"/>
    <property type="match status" value="1"/>
</dbReference>
<evidence type="ECO:0000256" key="3">
    <source>
        <dbReference type="ARBA" id="ARBA00022679"/>
    </source>
</evidence>
<dbReference type="InterPro" id="IPR002903">
    <property type="entry name" value="RsmH"/>
</dbReference>
<dbReference type="InterPro" id="IPR023397">
    <property type="entry name" value="SAM-dep_MeTrfase_MraW_recog"/>
</dbReference>
<dbReference type="NCBIfam" id="TIGR00006">
    <property type="entry name" value="16S rRNA (cytosine(1402)-N(4))-methyltransferase RsmH"/>
    <property type="match status" value="1"/>
</dbReference>
<dbReference type="Pfam" id="PF01795">
    <property type="entry name" value="Methyltransf_5"/>
    <property type="match status" value="1"/>
</dbReference>
<dbReference type="PANTHER" id="PTHR11265:SF0">
    <property type="entry name" value="12S RRNA N4-METHYLCYTIDINE METHYLTRANSFERASE"/>
    <property type="match status" value="1"/>
</dbReference>
<comment type="similarity">
    <text evidence="1">Belongs to the methyltransferase superfamily. RsmH family.</text>
</comment>
<sequence>MSYASQYHEPVLCNTVIQGLVSRTDGIYVDGTLGGGGHTAALLDALDSSGRVVAIDRDDDAIRETSKRLSPDLASGRLTVLKGNFADVKLLLAEAGIAKVTGFLLDLGVSSHQIDEAGRGFSHRKDGPLDMRMDRSQGVDANELVNQLDVEELARLLRRFGEQPRSGRIARAIIRARPLSGTEDLSRLIRDLAPRGQEAKTLSRVFQAFRIAVNEELDALDRVLLDSEAIMEVGARLAVISYHSLEDRRVKRYMRSGNLEGEVQRDVFGNQITPWRMITRKPIMADEAEIRDNPRSRSARLRIVERLNDSESSR</sequence>
<protein>
    <submittedName>
        <fullName evidence="5">Putative MraW methylase family protein</fullName>
    </submittedName>
</protein>
<dbReference type="GO" id="GO:0071424">
    <property type="term" value="F:rRNA (cytosine-N4-)-methyltransferase activity"/>
    <property type="evidence" value="ECO:0007669"/>
    <property type="project" value="TreeGrafter"/>
</dbReference>
<evidence type="ECO:0000313" key="5">
    <source>
        <dbReference type="EMBL" id="ABZ08304.1"/>
    </source>
</evidence>
<dbReference type="Gene3D" id="1.10.150.170">
    <property type="entry name" value="Putative methyltransferase TM0872, insert domain"/>
    <property type="match status" value="1"/>
</dbReference>
<dbReference type="GO" id="GO:0070475">
    <property type="term" value="P:rRNA base methylation"/>
    <property type="evidence" value="ECO:0007669"/>
    <property type="project" value="TreeGrafter"/>
</dbReference>
<evidence type="ECO:0000256" key="2">
    <source>
        <dbReference type="ARBA" id="ARBA00022603"/>
    </source>
</evidence>
<evidence type="ECO:0000256" key="1">
    <source>
        <dbReference type="ARBA" id="ARBA00010396"/>
    </source>
</evidence>
<organism evidence="5">
    <name type="scientific">uncultured marine microorganism HF4000_APKG2M17</name>
    <dbReference type="NCBI Taxonomy" id="455548"/>
    <lineage>
        <taxon>unclassified sequences</taxon>
        <taxon>environmental samples</taxon>
    </lineage>
</organism>
<dbReference type="Gene3D" id="3.40.50.150">
    <property type="entry name" value="Vaccinia Virus protein VP39"/>
    <property type="match status" value="1"/>
</dbReference>
<dbReference type="SUPFAM" id="SSF53335">
    <property type="entry name" value="S-adenosyl-L-methionine-dependent methyltransferases"/>
    <property type="match status" value="1"/>
</dbReference>
<name>B3T6U5_9ZZZZ</name>
<gene>
    <name evidence="5" type="ORF">ALOHA_HF4000APKG2M17ctg1g26</name>
</gene>
<dbReference type="HAMAP" id="MF_01007">
    <property type="entry name" value="16SrRNA_methyltr_H"/>
    <property type="match status" value="1"/>
</dbReference>
<dbReference type="SUPFAM" id="SSF81799">
    <property type="entry name" value="Putative methyltransferase TM0872, insert domain"/>
    <property type="match status" value="1"/>
</dbReference>
<accession>B3T6U5</accession>
<dbReference type="InterPro" id="IPR029063">
    <property type="entry name" value="SAM-dependent_MTases_sf"/>
</dbReference>
<reference evidence="5" key="1">
    <citation type="journal article" date="2008" name="ISME J.">
        <title>Genomic patterns of recombination, clonal divergence and environment in marine microbial populations.</title>
        <authorList>
            <person name="Konstantinidis K.T."/>
            <person name="Delong E.F."/>
        </authorList>
    </citation>
    <scope>NUCLEOTIDE SEQUENCE</scope>
</reference>
<keyword evidence="4" id="KW-0949">S-adenosyl-L-methionine</keyword>
<proteinExistence type="inferred from homology"/>
<dbReference type="AlphaFoldDB" id="B3T6U5"/>
<dbReference type="PANTHER" id="PTHR11265">
    <property type="entry name" value="S-ADENOSYL-METHYLTRANSFERASE MRAW"/>
    <property type="match status" value="1"/>
</dbReference>
<dbReference type="EMBL" id="EU016626">
    <property type="protein sequence ID" value="ABZ08304.1"/>
    <property type="molecule type" value="Genomic_DNA"/>
</dbReference>